<comment type="caution">
    <text evidence="1">The sequence shown here is derived from an EMBL/GenBank/DDBJ whole genome shotgun (WGS) entry which is preliminary data.</text>
</comment>
<organism evidence="1 2">
    <name type="scientific">Rhodoferax antarcticus ANT.BR</name>
    <dbReference type="NCBI Taxonomy" id="1111071"/>
    <lineage>
        <taxon>Bacteria</taxon>
        <taxon>Pseudomonadati</taxon>
        <taxon>Pseudomonadota</taxon>
        <taxon>Betaproteobacteria</taxon>
        <taxon>Burkholderiales</taxon>
        <taxon>Comamonadaceae</taxon>
        <taxon>Rhodoferax</taxon>
    </lineage>
</organism>
<evidence type="ECO:0000313" key="2">
    <source>
        <dbReference type="Proteomes" id="UP000185911"/>
    </source>
</evidence>
<dbReference type="AlphaFoldDB" id="A0A1Q8YK22"/>
<keyword evidence="1" id="KW-0812">Transmembrane</keyword>
<dbReference type="EMBL" id="MSYM01000005">
    <property type="protein sequence ID" value="OLP08279.1"/>
    <property type="molecule type" value="Genomic_DNA"/>
</dbReference>
<proteinExistence type="predicted"/>
<protein>
    <submittedName>
        <fullName evidence="1">Putative transmembrane protein</fullName>
    </submittedName>
</protein>
<keyword evidence="1" id="KW-0472">Membrane</keyword>
<reference evidence="1 2" key="1">
    <citation type="submission" date="2017-01" db="EMBL/GenBank/DDBJ databases">
        <title>Genome sequence of Rhodoferax antarcticus ANT.BR, a psychrophilic purple nonsulfur bacterium from an Antarctic microbial mat.</title>
        <authorList>
            <person name="Baker J."/>
            <person name="Riester C."/>
            <person name="Skinner B."/>
            <person name="Newell A."/>
            <person name="Swingley W."/>
            <person name="Madigan M."/>
            <person name="Jung D."/>
            <person name="Asao M."/>
            <person name="Chen M."/>
            <person name="Loughlin P."/>
            <person name="Pan H."/>
            <person name="Lin S."/>
            <person name="Li N."/>
            <person name="Shaw J."/>
            <person name="Prado M."/>
            <person name="Sherman C."/>
            <person name="Li X."/>
            <person name="Tang J."/>
            <person name="Blankenship R."/>
            <person name="Zhao T."/>
            <person name="Touchman J."/>
            <person name="Sattley M."/>
        </authorList>
    </citation>
    <scope>NUCLEOTIDE SEQUENCE [LARGE SCALE GENOMIC DNA]</scope>
    <source>
        <strain evidence="1 2">ANT.BR</strain>
    </source>
</reference>
<evidence type="ECO:0000313" key="1">
    <source>
        <dbReference type="EMBL" id="OLP08279.1"/>
    </source>
</evidence>
<dbReference type="STRING" id="81479.RA876_16855"/>
<name>A0A1Q8YK22_9BURK</name>
<gene>
    <name evidence="1" type="ORF">BLL52_0567</name>
</gene>
<dbReference type="Pfam" id="PF11227">
    <property type="entry name" value="DUF3025"/>
    <property type="match status" value="1"/>
</dbReference>
<accession>A0A1Q8YK22</accession>
<sequence>MIAAINWHAPWLASWRAVGEPAAHEVLAGVLQPDALNQVAQTLWPAPAQPPVRFVPQSDLPPGMAYEQYIFDSARCPTREGLHDFFNALAWLNFPHTKRRLNHLHVAQIAHSGIAPVRGPARDALTVFDENVALLRAPDALWEALAAKDWPQVFGPLRPLWAESSLVLFGHALLEKLVYPRKAVTAHVYRAFPATDSIADLDAWLAADLTAEKFAAKPFAHLPVLGVPHWWPANEVPGFYDDLGVFRAARVTAVAASK</sequence>
<dbReference type="InterPro" id="IPR021390">
    <property type="entry name" value="DUF3025"/>
</dbReference>
<dbReference type="Proteomes" id="UP000185911">
    <property type="component" value="Unassembled WGS sequence"/>
</dbReference>
<keyword evidence="2" id="KW-1185">Reference proteome</keyword>